<evidence type="ECO:0000313" key="1">
    <source>
        <dbReference type="EMBL" id="CAA4169558.1"/>
    </source>
</evidence>
<protein>
    <submittedName>
        <fullName evidence="1">Erm Leader peptide</fullName>
    </submittedName>
</protein>
<dbReference type="NCBIfam" id="NF033690">
    <property type="entry name" value="ErmCL_fam_lead"/>
    <property type="match status" value="1"/>
</dbReference>
<evidence type="ECO:0000313" key="2">
    <source>
        <dbReference type="Proteomes" id="UP000443708"/>
    </source>
</evidence>
<accession>A0AAU9H3B8</accession>
<proteinExistence type="predicted"/>
<dbReference type="AlphaFoldDB" id="A0AAU9H3B8"/>
<sequence length="32" mass="3716">MGTFSIFVINKVPTKSKLIGYNERLMSVHYNQ</sequence>
<dbReference type="Proteomes" id="UP000443708">
    <property type="component" value="Unassembled WGS sequence"/>
</dbReference>
<dbReference type="InterPro" id="IPR053643">
    <property type="entry name" value="23S_rRNA_methylase_reg"/>
</dbReference>
<dbReference type="RefSeq" id="WP_202613366.1">
    <property type="nucleotide sequence ID" value="NZ_CACTPC010000022.1"/>
</dbReference>
<organism evidence="1 2">
    <name type="scientific">Staphylococcus aureus</name>
    <dbReference type="NCBI Taxonomy" id="1280"/>
    <lineage>
        <taxon>Bacteria</taxon>
        <taxon>Bacillati</taxon>
        <taxon>Bacillota</taxon>
        <taxon>Bacilli</taxon>
        <taxon>Bacillales</taxon>
        <taxon>Staphylococcaceae</taxon>
        <taxon>Staphylococcus</taxon>
    </lineage>
</organism>
<dbReference type="InterPro" id="IPR013204">
    <property type="entry name" value="Leader_Erm"/>
</dbReference>
<name>A0AAU9H3B8_STAAU</name>
<dbReference type="Pfam" id="PF08253">
    <property type="entry name" value="Leader_Erm"/>
    <property type="match status" value="1"/>
</dbReference>
<gene>
    <name evidence="1" type="ORF">SAMEA1029528_02779</name>
</gene>
<comment type="caution">
    <text evidence="1">The sequence shown here is derived from an EMBL/GenBank/DDBJ whole genome shotgun (WGS) entry which is preliminary data.</text>
</comment>
<dbReference type="EMBL" id="CACTPI010000023">
    <property type="protein sequence ID" value="CAA4169558.1"/>
    <property type="molecule type" value="Genomic_DNA"/>
</dbReference>
<reference evidence="1 2" key="1">
    <citation type="submission" date="2019-12" db="EMBL/GenBank/DDBJ databases">
        <authorList>
            <consortium name="Pathogen Informatics"/>
        </authorList>
    </citation>
    <scope>NUCLEOTIDE SEQUENCE [LARGE SCALE GENOMIC DNA]</scope>
    <source>
        <strain evidence="1 2">S040_N01_C01</strain>
    </source>
</reference>